<dbReference type="InterPro" id="IPR000315">
    <property type="entry name" value="Znf_B-box"/>
</dbReference>
<sequence length="83" mass="9463">MGSVKTKAVGPPWLVLLSKVQFYNPCDSHPSNMVNYYCTTCKGNALCKSCHGQHEGHRIIQVESKIPLKKRRRKGIPRRSHLF</sequence>
<dbReference type="SUPFAM" id="SSF57845">
    <property type="entry name" value="B-box zinc-binding domain"/>
    <property type="match status" value="1"/>
</dbReference>
<evidence type="ECO:0000313" key="3">
    <source>
        <dbReference type="Proteomes" id="UP001415857"/>
    </source>
</evidence>
<evidence type="ECO:0000259" key="1">
    <source>
        <dbReference type="Pfam" id="PF00643"/>
    </source>
</evidence>
<proteinExistence type="predicted"/>
<dbReference type="GO" id="GO:0008270">
    <property type="term" value="F:zinc ion binding"/>
    <property type="evidence" value="ECO:0007669"/>
    <property type="project" value="InterPro"/>
</dbReference>
<dbReference type="Gene3D" id="3.30.160.60">
    <property type="entry name" value="Classic Zinc Finger"/>
    <property type="match status" value="1"/>
</dbReference>
<protein>
    <recommendedName>
        <fullName evidence="1">B box-type domain-containing protein</fullName>
    </recommendedName>
</protein>
<dbReference type="AlphaFoldDB" id="A0AAP0RZR4"/>
<dbReference type="Proteomes" id="UP001415857">
    <property type="component" value="Unassembled WGS sequence"/>
</dbReference>
<accession>A0AAP0RZR4</accession>
<organism evidence="2 3">
    <name type="scientific">Liquidambar formosana</name>
    <name type="common">Formosan gum</name>
    <dbReference type="NCBI Taxonomy" id="63359"/>
    <lineage>
        <taxon>Eukaryota</taxon>
        <taxon>Viridiplantae</taxon>
        <taxon>Streptophyta</taxon>
        <taxon>Embryophyta</taxon>
        <taxon>Tracheophyta</taxon>
        <taxon>Spermatophyta</taxon>
        <taxon>Magnoliopsida</taxon>
        <taxon>eudicotyledons</taxon>
        <taxon>Gunneridae</taxon>
        <taxon>Pentapetalae</taxon>
        <taxon>Saxifragales</taxon>
        <taxon>Altingiaceae</taxon>
        <taxon>Liquidambar</taxon>
    </lineage>
</organism>
<evidence type="ECO:0000313" key="2">
    <source>
        <dbReference type="EMBL" id="KAK9284687.1"/>
    </source>
</evidence>
<comment type="caution">
    <text evidence="2">The sequence shown here is derived from an EMBL/GenBank/DDBJ whole genome shotgun (WGS) entry which is preliminary data.</text>
</comment>
<gene>
    <name evidence="2" type="ORF">L1049_023863</name>
</gene>
<reference evidence="2 3" key="1">
    <citation type="journal article" date="2024" name="Plant J.">
        <title>Genome sequences and population genomics reveal climatic adaptation and genomic divergence between two closely related sweetgum species.</title>
        <authorList>
            <person name="Xu W.Q."/>
            <person name="Ren C.Q."/>
            <person name="Zhang X.Y."/>
            <person name="Comes H.P."/>
            <person name="Liu X.H."/>
            <person name="Li Y.G."/>
            <person name="Kettle C.J."/>
            <person name="Jalonen R."/>
            <person name="Gaisberger H."/>
            <person name="Ma Y.Z."/>
            <person name="Qiu Y.X."/>
        </authorList>
    </citation>
    <scope>NUCLEOTIDE SEQUENCE [LARGE SCALE GENOMIC DNA]</scope>
    <source>
        <strain evidence="2">Hangzhou</strain>
    </source>
</reference>
<dbReference type="EMBL" id="JBBPBK010000005">
    <property type="protein sequence ID" value="KAK9284687.1"/>
    <property type="molecule type" value="Genomic_DNA"/>
</dbReference>
<name>A0AAP0RZR4_LIQFO</name>
<keyword evidence="3" id="KW-1185">Reference proteome</keyword>
<feature type="domain" description="B box-type" evidence="1">
    <location>
        <begin position="23"/>
        <end position="61"/>
    </location>
</feature>
<dbReference type="Pfam" id="PF00643">
    <property type="entry name" value="zf-B_box"/>
    <property type="match status" value="1"/>
</dbReference>